<proteinExistence type="predicted"/>
<evidence type="ECO:0000259" key="2">
    <source>
        <dbReference type="PROSITE" id="PS50983"/>
    </source>
</evidence>
<name>A0A0E3SAW0_9EURY</name>
<feature type="domain" description="Dockerin" evidence="3">
    <location>
        <begin position="47"/>
        <end position="111"/>
    </location>
</feature>
<evidence type="ECO:0000313" key="4">
    <source>
        <dbReference type="EMBL" id="AKB78904.1"/>
    </source>
</evidence>
<dbReference type="SUPFAM" id="SSF63446">
    <property type="entry name" value="Type I dockerin domain"/>
    <property type="match status" value="1"/>
</dbReference>
<dbReference type="KEGG" id="mhor:MSHOH_2421"/>
<dbReference type="Pfam" id="PF01497">
    <property type="entry name" value="Peripla_BP_2"/>
    <property type="match status" value="1"/>
</dbReference>
<reference evidence="4 5" key="1">
    <citation type="submission" date="2014-07" db="EMBL/GenBank/DDBJ databases">
        <title>Methanogenic archaea and the global carbon cycle.</title>
        <authorList>
            <person name="Henriksen J.R."/>
            <person name="Luke J."/>
            <person name="Reinhart S."/>
            <person name="Benedict M.N."/>
            <person name="Youngblut N.D."/>
            <person name="Metcalf M.E."/>
            <person name="Whitaker R.J."/>
            <person name="Metcalf W.W."/>
        </authorList>
    </citation>
    <scope>NUCLEOTIDE SEQUENCE [LARGE SCALE GENOMIC DNA]</scope>
    <source>
        <strain evidence="4 5">HB-1</strain>
    </source>
</reference>
<protein>
    <submittedName>
        <fullName evidence="4">Putative periplasmic substrate-binding transport protein</fullName>
    </submittedName>
</protein>
<feature type="transmembrane region" description="Helical" evidence="1">
    <location>
        <begin position="7"/>
        <end position="24"/>
    </location>
</feature>
<dbReference type="PATRIC" id="fig|1434110.4.peg.3111"/>
<dbReference type="InterPro" id="IPR036439">
    <property type="entry name" value="Dockerin_dom_sf"/>
</dbReference>
<dbReference type="PANTHER" id="PTHR30535:SF34">
    <property type="entry name" value="MOLYBDATE-BINDING PROTEIN MOLA"/>
    <property type="match status" value="1"/>
</dbReference>
<dbReference type="Proteomes" id="UP000033101">
    <property type="component" value="Chromosome"/>
</dbReference>
<dbReference type="PROSITE" id="PS51766">
    <property type="entry name" value="DOCKERIN"/>
    <property type="match status" value="1"/>
</dbReference>
<evidence type="ECO:0000256" key="1">
    <source>
        <dbReference type="SAM" id="Phobius"/>
    </source>
</evidence>
<dbReference type="InterPro" id="IPR050902">
    <property type="entry name" value="ABC_Transporter_SBP"/>
</dbReference>
<keyword evidence="5" id="KW-1185">Reference proteome</keyword>
<accession>A0A0E3SAW0</accession>
<dbReference type="SUPFAM" id="SSF53807">
    <property type="entry name" value="Helical backbone' metal receptor"/>
    <property type="match status" value="1"/>
</dbReference>
<dbReference type="Gene3D" id="1.10.1330.10">
    <property type="entry name" value="Dockerin domain"/>
    <property type="match status" value="1"/>
</dbReference>
<dbReference type="RefSeq" id="WP_048140202.1">
    <property type="nucleotide sequence ID" value="NZ_CP009516.1"/>
</dbReference>
<dbReference type="InterPro" id="IPR016134">
    <property type="entry name" value="Dockerin_dom"/>
</dbReference>
<dbReference type="PROSITE" id="PS50983">
    <property type="entry name" value="FE_B12_PBP"/>
    <property type="match status" value="1"/>
</dbReference>
<feature type="domain" description="Fe/B12 periplasmic-binding" evidence="2">
    <location>
        <begin position="127"/>
        <end position="408"/>
    </location>
</feature>
<evidence type="ECO:0000313" key="5">
    <source>
        <dbReference type="Proteomes" id="UP000033101"/>
    </source>
</evidence>
<dbReference type="STRING" id="1434110.MSHOH_2421"/>
<dbReference type="Gene3D" id="3.40.50.1980">
    <property type="entry name" value="Nitrogenase molybdenum iron protein domain"/>
    <property type="match status" value="2"/>
</dbReference>
<dbReference type="PANTHER" id="PTHR30535">
    <property type="entry name" value="VITAMIN B12-BINDING PROTEIN"/>
    <property type="match status" value="1"/>
</dbReference>
<gene>
    <name evidence="4" type="ORF">MSHOH_2421</name>
</gene>
<dbReference type="AlphaFoldDB" id="A0A0E3SAW0"/>
<keyword evidence="1" id="KW-0472">Membrane</keyword>
<keyword evidence="1" id="KW-0812">Transmembrane</keyword>
<dbReference type="InterPro" id="IPR002491">
    <property type="entry name" value="ABC_transptr_periplasmic_BD"/>
</dbReference>
<dbReference type="HOGENOM" id="CLU_038034_2_0_2"/>
<dbReference type="GO" id="GO:0000272">
    <property type="term" value="P:polysaccharide catabolic process"/>
    <property type="evidence" value="ECO:0007669"/>
    <property type="project" value="InterPro"/>
</dbReference>
<organism evidence="4 5">
    <name type="scientific">Methanosarcina horonobensis HB-1 = JCM 15518</name>
    <dbReference type="NCBI Taxonomy" id="1434110"/>
    <lineage>
        <taxon>Archaea</taxon>
        <taxon>Methanobacteriati</taxon>
        <taxon>Methanobacteriota</taxon>
        <taxon>Stenosarchaea group</taxon>
        <taxon>Methanomicrobia</taxon>
        <taxon>Methanosarcinales</taxon>
        <taxon>Methanosarcinaceae</taxon>
        <taxon>Methanosarcina</taxon>
    </lineage>
</organism>
<keyword evidence="1" id="KW-1133">Transmembrane helix</keyword>
<sequence>MDKNNKYLYFGIGLVILILALGVMKTSMSSDYEKNASATFDTGMNFTLFIYGNANGDMNIDQQDIDLIEQIGAGKTDSTPLADANLDGKVDSKDVEQVKAIMDGAATEMIVQDSYSNPVRVKTPVERIVSLDKMIAENAQVIGVGDKIVGIDKDTASRSIILPEISKVKNVGDAAEPDIEAIVALKPDLVVQNQYFDEELMNKMKEASLTPLSMIYHGDIQNSLGYAKMLGYLCGSPNSANRYVDWMGNTLGNVHDKLADLNEDERAKVIYLYPRKGEALGSGGDECPTIKTLQFLGANTMTKDTKGTKGNLMDTASYFEIDPEVVIMKNPEVIVMEDFDVALGYGLTDKAVAQSELDKIKAMPGFGSIDAVKNNKVYLVDVNIVSHSNCLGALYISKALYPDQLADMDPYAIHQKYVTDFLKLPDMDVKKDGLFIYPDIS</sequence>
<evidence type="ECO:0000259" key="3">
    <source>
        <dbReference type="PROSITE" id="PS51766"/>
    </source>
</evidence>
<dbReference type="EMBL" id="CP009516">
    <property type="protein sequence ID" value="AKB78904.1"/>
    <property type="molecule type" value="Genomic_DNA"/>
</dbReference>
<dbReference type="GeneID" id="24831698"/>
<dbReference type="OrthoDB" id="24039at2157"/>